<dbReference type="Proteomes" id="UP000824469">
    <property type="component" value="Unassembled WGS sequence"/>
</dbReference>
<proteinExistence type="predicted"/>
<organism evidence="1 2">
    <name type="scientific">Taxus chinensis</name>
    <name type="common">Chinese yew</name>
    <name type="synonym">Taxus wallichiana var. chinensis</name>
    <dbReference type="NCBI Taxonomy" id="29808"/>
    <lineage>
        <taxon>Eukaryota</taxon>
        <taxon>Viridiplantae</taxon>
        <taxon>Streptophyta</taxon>
        <taxon>Embryophyta</taxon>
        <taxon>Tracheophyta</taxon>
        <taxon>Spermatophyta</taxon>
        <taxon>Pinopsida</taxon>
        <taxon>Pinidae</taxon>
        <taxon>Conifers II</taxon>
        <taxon>Cupressales</taxon>
        <taxon>Taxaceae</taxon>
        <taxon>Taxus</taxon>
    </lineage>
</organism>
<reference evidence="1 2" key="1">
    <citation type="journal article" date="2021" name="Nat. Plants">
        <title>The Taxus genome provides insights into paclitaxel biosynthesis.</title>
        <authorList>
            <person name="Xiong X."/>
            <person name="Gou J."/>
            <person name="Liao Q."/>
            <person name="Li Y."/>
            <person name="Zhou Q."/>
            <person name="Bi G."/>
            <person name="Li C."/>
            <person name="Du R."/>
            <person name="Wang X."/>
            <person name="Sun T."/>
            <person name="Guo L."/>
            <person name="Liang H."/>
            <person name="Lu P."/>
            <person name="Wu Y."/>
            <person name="Zhang Z."/>
            <person name="Ro D.K."/>
            <person name="Shang Y."/>
            <person name="Huang S."/>
            <person name="Yan J."/>
        </authorList>
    </citation>
    <scope>NUCLEOTIDE SEQUENCE [LARGE SCALE GENOMIC DNA]</scope>
    <source>
        <strain evidence="1">Ta-2019</strain>
    </source>
</reference>
<sequence>MLCSIFLQRSPGHRKEIYCNCRRCGSRLFSFQKLGPPQRGSNNTAHPKILCDICTDLL</sequence>
<dbReference type="EMBL" id="JAHRHJ020000008">
    <property type="protein sequence ID" value="KAH9306014.1"/>
    <property type="molecule type" value="Genomic_DNA"/>
</dbReference>
<dbReference type="AlphaFoldDB" id="A0AA38FLE7"/>
<name>A0AA38FLE7_TAXCH</name>
<comment type="caution">
    <text evidence="1">The sequence shown here is derived from an EMBL/GenBank/DDBJ whole genome shotgun (WGS) entry which is preliminary data.</text>
</comment>
<evidence type="ECO:0000313" key="2">
    <source>
        <dbReference type="Proteomes" id="UP000824469"/>
    </source>
</evidence>
<gene>
    <name evidence="1" type="ORF">KI387_010418</name>
</gene>
<protein>
    <submittedName>
        <fullName evidence="1">Uncharacterized protein</fullName>
    </submittedName>
</protein>
<accession>A0AA38FLE7</accession>
<keyword evidence="2" id="KW-1185">Reference proteome</keyword>
<evidence type="ECO:0000313" key="1">
    <source>
        <dbReference type="EMBL" id="KAH9306014.1"/>
    </source>
</evidence>